<evidence type="ECO:0000313" key="4">
    <source>
        <dbReference type="Proteomes" id="UP001185012"/>
    </source>
</evidence>
<feature type="transmembrane region" description="Helical" evidence="1">
    <location>
        <begin position="12"/>
        <end position="33"/>
    </location>
</feature>
<keyword evidence="1" id="KW-0472">Membrane</keyword>
<organism evidence="3 4">
    <name type="scientific">Desmospora profundinema</name>
    <dbReference type="NCBI Taxonomy" id="1571184"/>
    <lineage>
        <taxon>Bacteria</taxon>
        <taxon>Bacillati</taxon>
        <taxon>Bacillota</taxon>
        <taxon>Bacilli</taxon>
        <taxon>Bacillales</taxon>
        <taxon>Thermoactinomycetaceae</taxon>
        <taxon>Desmospora</taxon>
    </lineage>
</organism>
<keyword evidence="1" id="KW-1133">Transmembrane helix</keyword>
<dbReference type="Proteomes" id="UP001185012">
    <property type="component" value="Unassembled WGS sequence"/>
</dbReference>
<gene>
    <name evidence="3" type="ORF">JOE21_002653</name>
</gene>
<name>A0ABU1IPC9_9BACL</name>
<reference evidence="3 4" key="1">
    <citation type="submission" date="2023-07" db="EMBL/GenBank/DDBJ databases">
        <title>Genomic Encyclopedia of Type Strains, Phase IV (KMG-IV): sequencing the most valuable type-strain genomes for metagenomic binning, comparative biology and taxonomic classification.</title>
        <authorList>
            <person name="Goeker M."/>
        </authorList>
    </citation>
    <scope>NUCLEOTIDE SEQUENCE [LARGE SCALE GENOMIC DNA]</scope>
    <source>
        <strain evidence="3 4">DSM 45903</strain>
    </source>
</reference>
<dbReference type="InterPro" id="IPR058620">
    <property type="entry name" value="YtrI_C"/>
</dbReference>
<keyword evidence="1" id="KW-0812">Transmembrane</keyword>
<evidence type="ECO:0000259" key="2">
    <source>
        <dbReference type="Pfam" id="PF26347"/>
    </source>
</evidence>
<dbReference type="Pfam" id="PF26347">
    <property type="entry name" value="YtrI_sporulation"/>
    <property type="match status" value="1"/>
</dbReference>
<comment type="caution">
    <text evidence="3">The sequence shown here is derived from an EMBL/GenBank/DDBJ whole genome shotgun (WGS) entry which is preliminary data.</text>
</comment>
<evidence type="ECO:0000256" key="1">
    <source>
        <dbReference type="SAM" id="Phobius"/>
    </source>
</evidence>
<dbReference type="EMBL" id="JAVDQG010000005">
    <property type="protein sequence ID" value="MDR6226646.1"/>
    <property type="molecule type" value="Genomic_DNA"/>
</dbReference>
<sequence>MEQPDKRFRHLRLWIVFGLGILAGSVIMTFFYGQKLDSLYLERDALYYANNQKNKEIRLLREDMDKQAERHARRNQNSDQIEKVAVEVESDEAFGQEAIKEKVEEILQPFVGKSIHWVSNNPDVLDTMLKERSIQGKNKTQLEIRLKYLAFLDTQLKVWVQAREISDKDVSLADE</sequence>
<accession>A0ABU1IPC9</accession>
<keyword evidence="4" id="KW-1185">Reference proteome</keyword>
<feature type="domain" description="Sporulation membrane protein YtrI C-terminal" evidence="2">
    <location>
        <begin position="94"/>
        <end position="162"/>
    </location>
</feature>
<evidence type="ECO:0000313" key="3">
    <source>
        <dbReference type="EMBL" id="MDR6226646.1"/>
    </source>
</evidence>
<dbReference type="RefSeq" id="WP_309866810.1">
    <property type="nucleotide sequence ID" value="NZ_JAVDQG010000005.1"/>
</dbReference>
<protein>
    <submittedName>
        <fullName evidence="3">Preprotein translocase subunit SecF</fullName>
    </submittedName>
</protein>
<proteinExistence type="predicted"/>